<evidence type="ECO:0000313" key="1">
    <source>
        <dbReference type="EMBL" id="ABE34885.1"/>
    </source>
</evidence>
<proteinExistence type="predicted"/>
<evidence type="ECO:0000313" key="2">
    <source>
        <dbReference type="Proteomes" id="UP000001817"/>
    </source>
</evidence>
<gene>
    <name evidence="1" type="ORF">Bxe_B1070</name>
</gene>
<dbReference type="STRING" id="266265.Bxe_B1070"/>
<dbReference type="Proteomes" id="UP000001817">
    <property type="component" value="Chromosome 2"/>
</dbReference>
<sequence length="91" mass="10548">MARDFFSCDKRSIYFTEQQMATLEAFRAVLDDAGTPEIIRNHIIDSLQYTLRNHGQIFTSKEVEWLAGWDDARIPLAASRELQKRVAETSR</sequence>
<dbReference type="KEGG" id="bxe:Bxe_B1070"/>
<accession>Q13M04</accession>
<keyword evidence="2" id="KW-1185">Reference proteome</keyword>
<dbReference type="AlphaFoldDB" id="Q13M04"/>
<dbReference type="eggNOG" id="ENOG50316NN">
    <property type="taxonomic scope" value="Bacteria"/>
</dbReference>
<reference evidence="1 2" key="1">
    <citation type="journal article" date="2006" name="Proc. Natl. Acad. Sci. U.S.A.">
        <title>Burkholderia xenovorans LB400 harbors a multi-replicon, 9.73-Mbp genome shaped for versatility.</title>
        <authorList>
            <person name="Chain P.S."/>
            <person name="Denef V.J."/>
            <person name="Konstantinidis K.T."/>
            <person name="Vergez L.M."/>
            <person name="Agullo L."/>
            <person name="Reyes V.L."/>
            <person name="Hauser L."/>
            <person name="Cordova M."/>
            <person name="Gomez L."/>
            <person name="Gonzalez M."/>
            <person name="Land M."/>
            <person name="Lao V."/>
            <person name="Larimer F."/>
            <person name="LiPuma J.J."/>
            <person name="Mahenthiralingam E."/>
            <person name="Malfatti S.A."/>
            <person name="Marx C.J."/>
            <person name="Parnell J.J."/>
            <person name="Ramette A."/>
            <person name="Richardson P."/>
            <person name="Seeger M."/>
            <person name="Smith D."/>
            <person name="Spilker T."/>
            <person name="Sul W.J."/>
            <person name="Tsoi T.V."/>
            <person name="Ulrich L.E."/>
            <person name="Zhulin I.B."/>
            <person name="Tiedje J.M."/>
        </authorList>
    </citation>
    <scope>NUCLEOTIDE SEQUENCE [LARGE SCALE GENOMIC DNA]</scope>
    <source>
        <strain evidence="1 2">LB400</strain>
    </source>
</reference>
<protein>
    <submittedName>
        <fullName evidence="1">Uncharacterized protein</fullName>
    </submittedName>
</protein>
<organism evidence="1 2">
    <name type="scientific">Paraburkholderia xenovorans (strain LB400)</name>
    <dbReference type="NCBI Taxonomy" id="266265"/>
    <lineage>
        <taxon>Bacteria</taxon>
        <taxon>Pseudomonadati</taxon>
        <taxon>Pseudomonadota</taxon>
        <taxon>Betaproteobacteria</taxon>
        <taxon>Burkholderiales</taxon>
        <taxon>Burkholderiaceae</taxon>
        <taxon>Paraburkholderia</taxon>
    </lineage>
</organism>
<name>Q13M04_PARXL</name>
<dbReference type="EMBL" id="CP000271">
    <property type="protein sequence ID" value="ABE34885.1"/>
    <property type="molecule type" value="Genomic_DNA"/>
</dbReference>